<proteinExistence type="predicted"/>
<organism evidence="1">
    <name type="scientific">Arundo donax</name>
    <name type="common">Giant reed</name>
    <name type="synonym">Donax arundinaceus</name>
    <dbReference type="NCBI Taxonomy" id="35708"/>
    <lineage>
        <taxon>Eukaryota</taxon>
        <taxon>Viridiplantae</taxon>
        <taxon>Streptophyta</taxon>
        <taxon>Embryophyta</taxon>
        <taxon>Tracheophyta</taxon>
        <taxon>Spermatophyta</taxon>
        <taxon>Magnoliopsida</taxon>
        <taxon>Liliopsida</taxon>
        <taxon>Poales</taxon>
        <taxon>Poaceae</taxon>
        <taxon>PACMAD clade</taxon>
        <taxon>Arundinoideae</taxon>
        <taxon>Arundineae</taxon>
        <taxon>Arundo</taxon>
    </lineage>
</organism>
<sequence>MAQYNCRNRYLSYYSMIHIPQIRPRIFFLPSWATKLTSERDLLKVSSIENTWPIGLQLRNTNGGFTRQACVLVVYKCFGPKIVPIQLYLRLASLIGLMSSQAKQKSKLLI</sequence>
<name>A0A0A8ZPY0_ARUDO</name>
<dbReference type="AlphaFoldDB" id="A0A0A8ZPY0"/>
<reference evidence="1" key="1">
    <citation type="submission" date="2014-09" db="EMBL/GenBank/DDBJ databases">
        <authorList>
            <person name="Magalhaes I.L.F."/>
            <person name="Oliveira U."/>
            <person name="Santos F.R."/>
            <person name="Vidigal T.H.D.A."/>
            <person name="Brescovit A.D."/>
            <person name="Santos A.J."/>
        </authorList>
    </citation>
    <scope>NUCLEOTIDE SEQUENCE</scope>
    <source>
        <tissue evidence="1">Shoot tissue taken approximately 20 cm above the soil surface</tissue>
    </source>
</reference>
<protein>
    <submittedName>
        <fullName evidence="1">Uncharacterized protein</fullName>
    </submittedName>
</protein>
<accession>A0A0A8ZPY0</accession>
<reference evidence="1" key="2">
    <citation type="journal article" date="2015" name="Data Brief">
        <title>Shoot transcriptome of the giant reed, Arundo donax.</title>
        <authorList>
            <person name="Barrero R.A."/>
            <person name="Guerrero F.D."/>
            <person name="Moolhuijzen P."/>
            <person name="Goolsby J.A."/>
            <person name="Tidwell J."/>
            <person name="Bellgard S.E."/>
            <person name="Bellgard M.I."/>
        </authorList>
    </citation>
    <scope>NUCLEOTIDE SEQUENCE</scope>
    <source>
        <tissue evidence="1">Shoot tissue taken approximately 20 cm above the soil surface</tissue>
    </source>
</reference>
<dbReference type="EMBL" id="GBRH01259085">
    <property type="protein sequence ID" value="JAD38810.1"/>
    <property type="molecule type" value="Transcribed_RNA"/>
</dbReference>
<evidence type="ECO:0000313" key="1">
    <source>
        <dbReference type="EMBL" id="JAD38810.1"/>
    </source>
</evidence>